<dbReference type="SMART" id="SM00710">
    <property type="entry name" value="PbH1"/>
    <property type="match status" value="6"/>
</dbReference>
<feature type="signal peptide" evidence="1">
    <location>
        <begin position="1"/>
        <end position="21"/>
    </location>
</feature>
<accession>A0ABY5TQR0</accession>
<evidence type="ECO:0000313" key="2">
    <source>
        <dbReference type="EMBL" id="UVW35644.1"/>
    </source>
</evidence>
<dbReference type="SUPFAM" id="SSF51126">
    <property type="entry name" value="Pectin lyase-like"/>
    <property type="match status" value="1"/>
</dbReference>
<protein>
    <recommendedName>
        <fullName evidence="4">Right-handed parallel beta-helix repeat-containing protein</fullName>
    </recommendedName>
</protein>
<dbReference type="EMBL" id="CP103416">
    <property type="protein sequence ID" value="UVW35644.1"/>
    <property type="molecule type" value="Genomic_DNA"/>
</dbReference>
<dbReference type="InterPro" id="IPR006626">
    <property type="entry name" value="PbH1"/>
</dbReference>
<gene>
    <name evidence="2" type="ORF">NYF23_03295</name>
</gene>
<organism evidence="2 3">
    <name type="scientific">SAR92 clade bacterium H455</name>
    <dbReference type="NCBI Taxonomy" id="2974818"/>
    <lineage>
        <taxon>Bacteria</taxon>
        <taxon>Pseudomonadati</taxon>
        <taxon>Pseudomonadota</taxon>
        <taxon>Gammaproteobacteria</taxon>
        <taxon>Cellvibrionales</taxon>
        <taxon>Porticoccaceae</taxon>
        <taxon>SAR92 clade</taxon>
    </lineage>
</organism>
<feature type="chain" id="PRO_5046919133" description="Right-handed parallel beta-helix repeat-containing protein" evidence="1">
    <location>
        <begin position="22"/>
        <end position="634"/>
    </location>
</feature>
<proteinExistence type="predicted"/>
<name>A0ABY5TQR0_9GAMM</name>
<evidence type="ECO:0000256" key="1">
    <source>
        <dbReference type="SAM" id="SignalP"/>
    </source>
</evidence>
<reference evidence="2" key="1">
    <citation type="submission" date="2022-08" db="EMBL/GenBank/DDBJ databases">
        <title>Catabolic pathway analysis in culturable SAR92 clade bacteria reveals their overlooked roles in DMSP degradation in coastal seas.</title>
        <authorList>
            <person name="He X."/>
            <person name="Zhang X."/>
            <person name="Zhang Y."/>
        </authorList>
    </citation>
    <scope>NUCLEOTIDE SEQUENCE</scope>
    <source>
        <strain evidence="2">H455</strain>
    </source>
</reference>
<dbReference type="PROSITE" id="PS51257">
    <property type="entry name" value="PROKAR_LIPOPROTEIN"/>
    <property type="match status" value="1"/>
</dbReference>
<evidence type="ECO:0000313" key="3">
    <source>
        <dbReference type="Proteomes" id="UP001059934"/>
    </source>
</evidence>
<keyword evidence="3" id="KW-1185">Reference proteome</keyword>
<dbReference type="InterPro" id="IPR011050">
    <property type="entry name" value="Pectin_lyase_fold/virulence"/>
</dbReference>
<sequence>MLRFKYVIWAIALIIMTGCKTSPSTDEIAVPNSASIGVPSSQSEEIVTSSVAADESTVPAQVEAYNVVPGEFNLYPRDTNGWDKNGWSLISPSKDSRLIYVSSSTGDDDTAEVYALRDVRAAEDPGRVKPFKTISAAMNSAREGYPDWVLLLKGDVWEVDYNTDLKAGRSVTERSVFGSYGVVGSRPIVKVDSSAGLTIWVDKSNIVVRGITFYAYKRDPESSDFIGWGSVEDSIGIRIYSKKGSVRGSILFEGNDLNYFSKGIEIAGKGDVLDMVVRRNSIRNSYSEKSHSQGISATHVSMLLEENVFDHNGWYKQQVGGGNEMSEGQATMFNHNTYFSNSFNTQFIRNIFLRSSSIQNKWTAEAVSDSKTNSIKSYELLMEDNVYVGGEIGISAGGNLDYGTGPRWKDISIKNNVMLGIGRDQPTNRNLGWSIDANDWDGGLICGNYLLHTDNAFVNNLYGIRLSGHSNRVAISENTIHGLIMPRPEGDLAAIAITDEPKADIIISQNNVQLRDSKMHIIVADQLDSIVFRDNIYLSSLDREEWFGSLGEVYDIEEWRLRSGDNNSTVGPVSFLEPKRTFETYLLSIGLSGSIDEFSAHASNQSEGNWNADLTAPSILRYIREAYGDLKCSQ</sequence>
<keyword evidence="1" id="KW-0732">Signal</keyword>
<dbReference type="Proteomes" id="UP001059934">
    <property type="component" value="Chromosome"/>
</dbReference>
<evidence type="ECO:0008006" key="4">
    <source>
        <dbReference type="Google" id="ProtNLM"/>
    </source>
</evidence>